<keyword evidence="6" id="KW-1185">Reference proteome</keyword>
<dbReference type="PANTHER" id="PTHR43308:SF5">
    <property type="entry name" value="S-LAYER PROTEIN _ PEPTIDOGLYCAN ENDO-BETA-N-ACETYLGLUCOSAMINIDASE"/>
    <property type="match status" value="1"/>
</dbReference>
<dbReference type="RefSeq" id="WP_172247427.1">
    <property type="nucleotide sequence ID" value="NZ_BMDD01000002.1"/>
</dbReference>
<evidence type="ECO:0000256" key="3">
    <source>
        <dbReference type="SAM" id="MobiDB-lite"/>
    </source>
</evidence>
<comment type="caution">
    <text evidence="5">The sequence shown here is derived from an EMBL/GenBank/DDBJ whole genome shotgun (WGS) entry which is preliminary data.</text>
</comment>
<proteinExistence type="predicted"/>
<reference evidence="6" key="1">
    <citation type="journal article" date="2019" name="Int. J. Syst. Evol. Microbiol.">
        <title>The Global Catalogue of Microorganisms (GCM) 10K type strain sequencing project: providing services to taxonomists for standard genome sequencing and annotation.</title>
        <authorList>
            <consortium name="The Broad Institute Genomics Platform"/>
            <consortium name="The Broad Institute Genome Sequencing Center for Infectious Disease"/>
            <person name="Wu L."/>
            <person name="Ma J."/>
        </authorList>
    </citation>
    <scope>NUCLEOTIDE SEQUENCE [LARGE SCALE GENOMIC DNA]</scope>
    <source>
        <strain evidence="6">CCM 8702</strain>
    </source>
</reference>
<dbReference type="Pfam" id="PF01436">
    <property type="entry name" value="NHL"/>
    <property type="match status" value="1"/>
</dbReference>
<dbReference type="EMBL" id="BMDD01000002">
    <property type="protein sequence ID" value="GGH77864.1"/>
    <property type="molecule type" value="Genomic_DNA"/>
</dbReference>
<dbReference type="Gene3D" id="2.120.10.30">
    <property type="entry name" value="TolB, C-terminal domain"/>
    <property type="match status" value="1"/>
</dbReference>
<dbReference type="InterPro" id="IPR001258">
    <property type="entry name" value="NHL_repeat"/>
</dbReference>
<dbReference type="Proteomes" id="UP000605427">
    <property type="component" value="Unassembled WGS sequence"/>
</dbReference>
<evidence type="ECO:0000256" key="1">
    <source>
        <dbReference type="ARBA" id="ARBA00022737"/>
    </source>
</evidence>
<feature type="compositionally biased region" description="Pro residues" evidence="3">
    <location>
        <begin position="758"/>
        <end position="768"/>
    </location>
</feature>
<sequence length="1217" mass="129300">MRKRLKSSQFNSKSTANFIKKTAIGSLIGVIALGTLPATIGTTFAAPEQVEAPLVIKGGWQPALEKIQMIQLDLNSNSSNPSMLQPERPMGLIARHAPVNPLNPQSEEGAAILSFSDYDMKSLYFGIEAQAQAVFGGGPVIYAEEPIAVNDIALGTFTQSESTPAAFGTGEGNNDLGPNVYRLFLPDLTSKYVQAKPLIEEGTIEDPQGIDMLDDTGETLYVAGGQDGRIWKLTKIYEIDSVNEPVDVIENDTDADQNSVSEDVYGNNEFSDGDIGLMDAGYEYSAEIFATFEQGSDLTDVVYDDGELYVADAGLNRVVKIDLDAPEQAQPVATGLNEPQAIALDGENNVYIADTGNNQVKKVNAANGQIEILAGTGEASQSYEGVPAVQSSLTEPKGIAVDQASGIVYVADVGRVQKLVDKFFYQQVRDENGEVWNLVENAEGLDRMRDDVWANYKLTNDISKTALEEYLIGKNESSDWTPIGDERGFTGKFDGGGHSIGGLKIRDQYGGLFTAVYKATVENVRLTDVDIENYMSTGGLAARAYSSDISKVSVEGTIRGSDFVGGLIGNLEDSRLAQSFFNGSVSGNGNVGGLIGQADFENGYESAPIHDNYVWGEVSQLVYTRLQSNTVTTANFRSDRFGGFVGNVYYEPSIEETDSSVIFKNNYASVKLDGTNGNLSWMETFAFGGSDETIPSVSNYWNTKSNSGKENELINAKALNDEEMKRQASFVDWDFQNIWSMDPVSGYPVFKGIKEEPTTPPVTPPTTPSTPSTGGGTSSPIVTSPIPASNTTVINVNVQNDKTANGSVVSTLAITRTKGTDGTIKDALQLTPAKATEIINLLKTSGSKTAAIVLPDTSDEVSQWDLTVPGAASKLLTDEGIELVILNPNVRITVAASSMTGLTEDLYFRLIPVKSTATSAEIQARALANQQIVTAANGGDITVVGRPMTIETNLQSRPVTLTLPLPANSSFTAAAQKKLGVYIEHSDGTKQLVPGKVVTQEGGKLGIEITVNHFSTFTIVNVSNWGSMLIASPYIMGYANGSFKPAQNITRAELAAIVGRITGVTEGTATFSDVKNGSWASTVVGPAAASGIMTGYGDGTFKPNASITRGELAAALSKLLPQSGLDASGQAAGFSDLAASHWAATAASQLQAAGVVTGYADGSFKPEQNVTRAEAVAMINRLIGLDGSTALPGAASWNDVADTYWAYDAVRAASMKR</sequence>
<evidence type="ECO:0000259" key="4">
    <source>
        <dbReference type="PROSITE" id="PS51272"/>
    </source>
</evidence>
<dbReference type="InterPro" id="IPR011042">
    <property type="entry name" value="6-blade_b-propeller_TolB-like"/>
</dbReference>
<keyword evidence="1" id="KW-0677">Repeat</keyword>
<feature type="region of interest" description="Disordered" evidence="3">
    <location>
        <begin position="752"/>
        <end position="786"/>
    </location>
</feature>
<accession>A0ABQ1ZVQ4</accession>
<dbReference type="SUPFAM" id="SSF101898">
    <property type="entry name" value="NHL repeat"/>
    <property type="match status" value="1"/>
</dbReference>
<feature type="repeat" description="NHL" evidence="2">
    <location>
        <begin position="336"/>
        <end position="366"/>
    </location>
</feature>
<feature type="domain" description="SLH" evidence="4">
    <location>
        <begin position="1130"/>
        <end position="1193"/>
    </location>
</feature>
<dbReference type="InterPro" id="IPR051465">
    <property type="entry name" value="Cell_Envelope_Struct_Comp"/>
</dbReference>
<dbReference type="PROSITE" id="PS51272">
    <property type="entry name" value="SLH"/>
    <property type="match status" value="2"/>
</dbReference>
<evidence type="ECO:0000313" key="6">
    <source>
        <dbReference type="Proteomes" id="UP000605427"/>
    </source>
</evidence>
<dbReference type="Gene3D" id="2.160.20.110">
    <property type="match status" value="1"/>
</dbReference>
<organism evidence="5 6">
    <name type="scientific">Saccharibacillus endophyticus</name>
    <dbReference type="NCBI Taxonomy" id="2060666"/>
    <lineage>
        <taxon>Bacteria</taxon>
        <taxon>Bacillati</taxon>
        <taxon>Bacillota</taxon>
        <taxon>Bacilli</taxon>
        <taxon>Bacillales</taxon>
        <taxon>Paenibacillaceae</taxon>
        <taxon>Saccharibacillus</taxon>
    </lineage>
</organism>
<dbReference type="PROSITE" id="PS51125">
    <property type="entry name" value="NHL"/>
    <property type="match status" value="1"/>
</dbReference>
<gene>
    <name evidence="5" type="ORF">GCM10007362_22260</name>
</gene>
<dbReference type="InterPro" id="IPR001119">
    <property type="entry name" value="SLH_dom"/>
</dbReference>
<evidence type="ECO:0000256" key="2">
    <source>
        <dbReference type="PROSITE-ProRule" id="PRU00504"/>
    </source>
</evidence>
<evidence type="ECO:0000313" key="5">
    <source>
        <dbReference type="EMBL" id="GGH77864.1"/>
    </source>
</evidence>
<dbReference type="Pfam" id="PF00395">
    <property type="entry name" value="SLH"/>
    <property type="match status" value="3"/>
</dbReference>
<protein>
    <recommendedName>
        <fullName evidence="4">SLH domain-containing protein</fullName>
    </recommendedName>
</protein>
<dbReference type="PANTHER" id="PTHR43308">
    <property type="entry name" value="OUTER MEMBRANE PROTEIN ALPHA-RELATED"/>
    <property type="match status" value="1"/>
</dbReference>
<name>A0ABQ1ZVQ4_9BACL</name>
<feature type="domain" description="SLH" evidence="4">
    <location>
        <begin position="1067"/>
        <end position="1128"/>
    </location>
</feature>